<reference evidence="3" key="1">
    <citation type="submission" date="2020-05" db="EMBL/GenBank/DDBJ databases">
        <authorList>
            <person name="Chiriac C."/>
            <person name="Salcher M."/>
            <person name="Ghai R."/>
            <person name="Kavagutti S V."/>
        </authorList>
    </citation>
    <scope>NUCLEOTIDE SEQUENCE</scope>
</reference>
<organism evidence="3">
    <name type="scientific">freshwater metagenome</name>
    <dbReference type="NCBI Taxonomy" id="449393"/>
    <lineage>
        <taxon>unclassified sequences</taxon>
        <taxon>metagenomes</taxon>
        <taxon>ecological metagenomes</taxon>
    </lineage>
</organism>
<dbReference type="AlphaFoldDB" id="A0A6J7BPI4"/>
<accession>A0A6J7BPI4</accession>
<evidence type="ECO:0000313" key="3">
    <source>
        <dbReference type="EMBL" id="CAB4847636.1"/>
    </source>
</evidence>
<gene>
    <name evidence="3" type="ORF">UFOPK3268_00457</name>
</gene>
<keyword evidence="2" id="KW-1133">Transmembrane helix</keyword>
<feature type="region of interest" description="Disordered" evidence="1">
    <location>
        <begin position="1"/>
        <end position="21"/>
    </location>
</feature>
<keyword evidence="2" id="KW-0812">Transmembrane</keyword>
<name>A0A6J7BPI4_9ZZZZ</name>
<keyword evidence="2" id="KW-0472">Membrane</keyword>
<evidence type="ECO:0000256" key="1">
    <source>
        <dbReference type="SAM" id="MobiDB-lite"/>
    </source>
</evidence>
<feature type="transmembrane region" description="Helical" evidence="2">
    <location>
        <begin position="27"/>
        <end position="46"/>
    </location>
</feature>
<protein>
    <submittedName>
        <fullName evidence="3">Unannotated protein</fullName>
    </submittedName>
</protein>
<sequence>MGVRGMTLGERTDPDISPQSGSRRIRWVGVAAVIVVAALAVGGIVLSRPRPSQPLVAPTTARSVPTTAPAPVAERLTWAPPRLATPITLAIGPDIHELRLEAGQDYLLVLPRNPLLLAGELVINGGRNVVLIGGEIVVPSIADAPDPHDRRGLLLKGQTGTVHIEGLRISGAGLSEGIDIDQRDGAVVQLENIAIATVHGSRATNHADVVQVWAGPAQLLIDGLTGTTEYQGLFLLPDQFLSKPPESYDLRRIVITSAQSGPTGGAGYLLWTTDSTPWLSVSDVVLVDPRADLRGMVRPFSAWEQGVRLQSDSVGVRLPRGTPGVSYSSPGYVTQGEM</sequence>
<evidence type="ECO:0000256" key="2">
    <source>
        <dbReference type="SAM" id="Phobius"/>
    </source>
</evidence>
<proteinExistence type="predicted"/>
<dbReference type="EMBL" id="CAFBIZ010000039">
    <property type="protein sequence ID" value="CAB4847636.1"/>
    <property type="molecule type" value="Genomic_DNA"/>
</dbReference>